<name>A0A2H3BPG0_9AGAR</name>
<reference evidence="3" key="1">
    <citation type="journal article" date="2017" name="Nat. Ecol. Evol.">
        <title>Genome expansion and lineage-specific genetic innovations in the forest pathogenic fungi Armillaria.</title>
        <authorList>
            <person name="Sipos G."/>
            <person name="Prasanna A.N."/>
            <person name="Walter M.C."/>
            <person name="O'Connor E."/>
            <person name="Balint B."/>
            <person name="Krizsan K."/>
            <person name="Kiss B."/>
            <person name="Hess J."/>
            <person name="Varga T."/>
            <person name="Slot J."/>
            <person name="Riley R."/>
            <person name="Boka B."/>
            <person name="Rigling D."/>
            <person name="Barry K."/>
            <person name="Lee J."/>
            <person name="Mihaltcheva S."/>
            <person name="LaButti K."/>
            <person name="Lipzen A."/>
            <person name="Waldron R."/>
            <person name="Moloney N.M."/>
            <person name="Sperisen C."/>
            <person name="Kredics L."/>
            <person name="Vagvoelgyi C."/>
            <person name="Patrignani A."/>
            <person name="Fitzpatrick D."/>
            <person name="Nagy I."/>
            <person name="Doyle S."/>
            <person name="Anderson J.B."/>
            <person name="Grigoriev I.V."/>
            <person name="Gueldener U."/>
            <person name="Muensterkoetter M."/>
            <person name="Nagy L.G."/>
        </authorList>
    </citation>
    <scope>NUCLEOTIDE SEQUENCE [LARGE SCALE GENOMIC DNA]</scope>
    <source>
        <strain evidence="3">28-4</strain>
    </source>
</reference>
<gene>
    <name evidence="2" type="ORF">ARMSODRAFT_1022666</name>
</gene>
<accession>A0A2H3BPG0</accession>
<dbReference type="PROSITE" id="PS50181">
    <property type="entry name" value="FBOX"/>
    <property type="match status" value="1"/>
</dbReference>
<dbReference type="SUPFAM" id="SSF81383">
    <property type="entry name" value="F-box domain"/>
    <property type="match status" value="1"/>
</dbReference>
<dbReference type="InterPro" id="IPR001810">
    <property type="entry name" value="F-box_dom"/>
</dbReference>
<protein>
    <recommendedName>
        <fullName evidence="1">F-box domain-containing protein</fullName>
    </recommendedName>
</protein>
<dbReference type="AlphaFoldDB" id="A0A2H3BPG0"/>
<dbReference type="InterPro" id="IPR036047">
    <property type="entry name" value="F-box-like_dom_sf"/>
</dbReference>
<dbReference type="Proteomes" id="UP000218334">
    <property type="component" value="Unassembled WGS sequence"/>
</dbReference>
<organism evidence="2 3">
    <name type="scientific">Armillaria solidipes</name>
    <dbReference type="NCBI Taxonomy" id="1076256"/>
    <lineage>
        <taxon>Eukaryota</taxon>
        <taxon>Fungi</taxon>
        <taxon>Dikarya</taxon>
        <taxon>Basidiomycota</taxon>
        <taxon>Agaricomycotina</taxon>
        <taxon>Agaricomycetes</taxon>
        <taxon>Agaricomycetidae</taxon>
        <taxon>Agaricales</taxon>
        <taxon>Marasmiineae</taxon>
        <taxon>Physalacriaceae</taxon>
        <taxon>Armillaria</taxon>
    </lineage>
</organism>
<sequence length="186" mass="20802">MHLLDLPHELHSYIMHLADPSTLRALCLTEKRILYHIARHFLWRNVTVIFGTNQKSTLNLFSFDSAAIRSISKIVDGSFDVCLLSFTSVLASMINVSYVRVSGASGPFIRLILENTMASLVTLQMDRCDAEPQDFAEMLPMTIRDLHISRCHSNVCCILGPLTVEDLEVHGPDLDGDCMPIGTTLR</sequence>
<evidence type="ECO:0000313" key="2">
    <source>
        <dbReference type="EMBL" id="PBK64956.1"/>
    </source>
</evidence>
<keyword evidence="3" id="KW-1185">Reference proteome</keyword>
<dbReference type="EMBL" id="KZ293448">
    <property type="protein sequence ID" value="PBK64956.1"/>
    <property type="molecule type" value="Genomic_DNA"/>
</dbReference>
<proteinExistence type="predicted"/>
<evidence type="ECO:0000259" key="1">
    <source>
        <dbReference type="PROSITE" id="PS50181"/>
    </source>
</evidence>
<evidence type="ECO:0000313" key="3">
    <source>
        <dbReference type="Proteomes" id="UP000218334"/>
    </source>
</evidence>
<feature type="domain" description="F-box" evidence="1">
    <location>
        <begin position="1"/>
        <end position="46"/>
    </location>
</feature>